<sequence length="234" mass="26951">MLKILNPNILLQYLDKLLPFILVISCLILSFGFLWALFISPNDYQQGLMVKIMYLHVPSAWLSLGVYFFMTLMSIIYLVTKTPIAAIIAKAATPIGLMFTLVVLLTGVFWGRPMWGVWWVWDARLTSVLILTFIYMGLILIYRLENKQNKLLKIASFYTILGFINIPVVKFSVDWWNTLHQPASILRLDGPSIHYTMLYPLILVFIGLCFLCLSLLTIALKIEIMKSKLRKIKL</sequence>
<dbReference type="PANTHER" id="PTHR30071">
    <property type="entry name" value="HEME EXPORTER PROTEIN C"/>
    <property type="match status" value="1"/>
</dbReference>
<dbReference type="AlphaFoldDB" id="A0A368DTW0"/>
<evidence type="ECO:0000256" key="8">
    <source>
        <dbReference type="ARBA" id="ARBA00023136"/>
    </source>
</evidence>
<comment type="similarity">
    <text evidence="3 9">Belongs to the CcmC/CycZ/HelC family.</text>
</comment>
<feature type="transmembrane region" description="Helical" evidence="9">
    <location>
        <begin position="154"/>
        <end position="173"/>
    </location>
</feature>
<dbReference type="GO" id="GO:0017004">
    <property type="term" value="P:cytochrome complex assembly"/>
    <property type="evidence" value="ECO:0007669"/>
    <property type="project" value="UniProtKB-KW"/>
</dbReference>
<dbReference type="Proteomes" id="UP000253570">
    <property type="component" value="Unassembled WGS sequence"/>
</dbReference>
<dbReference type="InterPro" id="IPR002541">
    <property type="entry name" value="Cyt_c_assembly"/>
</dbReference>
<dbReference type="GO" id="GO:0005886">
    <property type="term" value="C:plasma membrane"/>
    <property type="evidence" value="ECO:0007669"/>
    <property type="project" value="UniProtKB-SubCell"/>
</dbReference>
<feature type="transmembrane region" description="Helical" evidence="9">
    <location>
        <begin position="60"/>
        <end position="79"/>
    </location>
</feature>
<dbReference type="InterPro" id="IPR003557">
    <property type="entry name" value="Cyt_c_biogenesis_CcmC"/>
</dbReference>
<reference evidence="11 12" key="1">
    <citation type="journal article" date="2018" name="Microbiome">
        <title>Fine metagenomic profile of the Mediterranean stratified and mixed water columns revealed by assembly and recruitment.</title>
        <authorList>
            <person name="Haro-Moreno J.M."/>
            <person name="Lopez-Perez M."/>
            <person name="De La Torre J.R."/>
            <person name="Picazo A."/>
            <person name="Camacho A."/>
            <person name="Rodriguez-Valera F."/>
        </authorList>
    </citation>
    <scope>NUCLEOTIDE SEQUENCE [LARGE SCALE GENOMIC DNA]</scope>
    <source>
        <strain evidence="11">MED-G57</strain>
    </source>
</reference>
<evidence type="ECO:0000256" key="5">
    <source>
        <dbReference type="ARBA" id="ARBA00022692"/>
    </source>
</evidence>
<feature type="transmembrane region" description="Helical" evidence="9">
    <location>
        <begin position="193"/>
        <end position="220"/>
    </location>
</feature>
<keyword evidence="8 9" id="KW-0472">Membrane</keyword>
<evidence type="ECO:0000256" key="6">
    <source>
        <dbReference type="ARBA" id="ARBA00022748"/>
    </source>
</evidence>
<dbReference type="InterPro" id="IPR045062">
    <property type="entry name" value="Cyt_c_biogenesis_CcsA/CcmC"/>
</dbReference>
<evidence type="ECO:0000256" key="9">
    <source>
        <dbReference type="RuleBase" id="RU364092"/>
    </source>
</evidence>
<organism evidence="11 12">
    <name type="scientific">PS1 clade bacterium</name>
    <dbReference type="NCBI Taxonomy" id="2175152"/>
    <lineage>
        <taxon>Bacteria</taxon>
        <taxon>Pseudomonadati</taxon>
        <taxon>Pseudomonadota</taxon>
        <taxon>Alphaproteobacteria</taxon>
        <taxon>PS1 clade</taxon>
    </lineage>
</organism>
<name>A0A368DTW0_9PROT</name>
<dbReference type="PANTHER" id="PTHR30071:SF1">
    <property type="entry name" value="CYTOCHROME B_B6 PROTEIN-RELATED"/>
    <property type="match status" value="1"/>
</dbReference>
<dbReference type="NCBIfam" id="TIGR01191">
    <property type="entry name" value="ccmC"/>
    <property type="match status" value="1"/>
</dbReference>
<keyword evidence="9" id="KW-1003">Cell membrane</keyword>
<feature type="transmembrane region" description="Helical" evidence="9">
    <location>
        <begin position="123"/>
        <end position="142"/>
    </location>
</feature>
<protein>
    <recommendedName>
        <fullName evidence="4 9">Heme exporter protein C</fullName>
    </recommendedName>
    <alternativeName>
        <fullName evidence="9">Cytochrome c-type biogenesis protein</fullName>
    </alternativeName>
</protein>
<keyword evidence="9" id="KW-0813">Transport</keyword>
<keyword evidence="7 9" id="KW-1133">Transmembrane helix</keyword>
<comment type="subcellular location">
    <subcellularLocation>
        <location evidence="9">Cell inner membrane</location>
    </subcellularLocation>
    <subcellularLocation>
        <location evidence="2">Membrane</location>
        <topology evidence="2">Multi-pass membrane protein</topology>
    </subcellularLocation>
</comment>
<dbReference type="GO" id="GO:0020037">
    <property type="term" value="F:heme binding"/>
    <property type="evidence" value="ECO:0007669"/>
    <property type="project" value="InterPro"/>
</dbReference>
<dbReference type="PRINTS" id="PR01386">
    <property type="entry name" value="CCMCBIOGNSIS"/>
</dbReference>
<comment type="caution">
    <text evidence="11">The sequence shown here is derived from an EMBL/GenBank/DDBJ whole genome shotgun (WGS) entry which is preliminary data.</text>
</comment>
<evidence type="ECO:0000256" key="7">
    <source>
        <dbReference type="ARBA" id="ARBA00022989"/>
    </source>
</evidence>
<dbReference type="GO" id="GO:0015232">
    <property type="term" value="F:heme transmembrane transporter activity"/>
    <property type="evidence" value="ECO:0007669"/>
    <property type="project" value="InterPro"/>
</dbReference>
<evidence type="ECO:0000313" key="12">
    <source>
        <dbReference type="Proteomes" id="UP000253570"/>
    </source>
</evidence>
<keyword evidence="9" id="KW-0997">Cell inner membrane</keyword>
<feature type="transmembrane region" description="Helical" evidence="9">
    <location>
        <begin position="20"/>
        <end position="40"/>
    </location>
</feature>
<evidence type="ECO:0000256" key="3">
    <source>
        <dbReference type="ARBA" id="ARBA00005840"/>
    </source>
</evidence>
<evidence type="ECO:0000256" key="4">
    <source>
        <dbReference type="ARBA" id="ARBA00016463"/>
    </source>
</evidence>
<evidence type="ECO:0000313" key="11">
    <source>
        <dbReference type="EMBL" id="RCL74651.1"/>
    </source>
</evidence>
<gene>
    <name evidence="9" type="primary">ccmC</name>
    <name evidence="11" type="ORF">DBW71_00460</name>
</gene>
<evidence type="ECO:0000256" key="1">
    <source>
        <dbReference type="ARBA" id="ARBA00002442"/>
    </source>
</evidence>
<evidence type="ECO:0000256" key="2">
    <source>
        <dbReference type="ARBA" id="ARBA00004141"/>
    </source>
</evidence>
<keyword evidence="5 9" id="KW-0812">Transmembrane</keyword>
<proteinExistence type="inferred from homology"/>
<dbReference type="EMBL" id="QOQD01000001">
    <property type="protein sequence ID" value="RCL74651.1"/>
    <property type="molecule type" value="Genomic_DNA"/>
</dbReference>
<accession>A0A368DTW0</accession>
<dbReference type="Pfam" id="PF01578">
    <property type="entry name" value="Cytochrom_C_asm"/>
    <property type="match status" value="1"/>
</dbReference>
<feature type="domain" description="Cytochrome c assembly protein" evidence="10">
    <location>
        <begin position="16"/>
        <end position="180"/>
    </location>
</feature>
<comment type="function">
    <text evidence="1 9">Required for the export of heme to the periplasm for the biogenesis of c-type cytochromes.</text>
</comment>
<feature type="transmembrane region" description="Helical" evidence="9">
    <location>
        <begin position="91"/>
        <end position="111"/>
    </location>
</feature>
<keyword evidence="6 9" id="KW-0201">Cytochrome c-type biogenesis</keyword>
<evidence type="ECO:0000259" key="10">
    <source>
        <dbReference type="Pfam" id="PF01578"/>
    </source>
</evidence>